<reference evidence="6 7" key="1">
    <citation type="journal article" date="2019" name="Nat. Ecol. Evol.">
        <title>Megaphylogeny resolves global patterns of mushroom evolution.</title>
        <authorList>
            <person name="Varga T."/>
            <person name="Krizsan K."/>
            <person name="Foldi C."/>
            <person name="Dima B."/>
            <person name="Sanchez-Garcia M."/>
            <person name="Sanchez-Ramirez S."/>
            <person name="Szollosi G.J."/>
            <person name="Szarkandi J.G."/>
            <person name="Papp V."/>
            <person name="Albert L."/>
            <person name="Andreopoulos W."/>
            <person name="Angelini C."/>
            <person name="Antonin V."/>
            <person name="Barry K.W."/>
            <person name="Bougher N.L."/>
            <person name="Buchanan P."/>
            <person name="Buyck B."/>
            <person name="Bense V."/>
            <person name="Catcheside P."/>
            <person name="Chovatia M."/>
            <person name="Cooper J."/>
            <person name="Damon W."/>
            <person name="Desjardin D."/>
            <person name="Finy P."/>
            <person name="Geml J."/>
            <person name="Haridas S."/>
            <person name="Hughes K."/>
            <person name="Justo A."/>
            <person name="Karasinski D."/>
            <person name="Kautmanova I."/>
            <person name="Kiss B."/>
            <person name="Kocsube S."/>
            <person name="Kotiranta H."/>
            <person name="LaButti K.M."/>
            <person name="Lechner B.E."/>
            <person name="Liimatainen K."/>
            <person name="Lipzen A."/>
            <person name="Lukacs Z."/>
            <person name="Mihaltcheva S."/>
            <person name="Morgado L.N."/>
            <person name="Niskanen T."/>
            <person name="Noordeloos M.E."/>
            <person name="Ohm R.A."/>
            <person name="Ortiz-Santana B."/>
            <person name="Ovrebo C."/>
            <person name="Racz N."/>
            <person name="Riley R."/>
            <person name="Savchenko A."/>
            <person name="Shiryaev A."/>
            <person name="Soop K."/>
            <person name="Spirin V."/>
            <person name="Szebenyi C."/>
            <person name="Tomsovsky M."/>
            <person name="Tulloss R.E."/>
            <person name="Uehling J."/>
            <person name="Grigoriev I.V."/>
            <person name="Vagvolgyi C."/>
            <person name="Papp T."/>
            <person name="Martin F.M."/>
            <person name="Miettinen O."/>
            <person name="Hibbett D.S."/>
            <person name="Nagy L.G."/>
        </authorList>
    </citation>
    <scope>NUCLEOTIDE SEQUENCE [LARGE SCALE GENOMIC DNA]</scope>
    <source>
        <strain evidence="6 7">CBS 309.79</strain>
    </source>
</reference>
<sequence length="668" mass="73427">MDSTDNAPPTISPSGLTEEDTEVLALFGNHITYRMRLTMGELTVYGAYFILVVMALYTISKRQARSARTFALVAALALTFSITTVIFGLDVFSIQDFVKTVFLRNTDLTLLDRALLYGNKHPFDLVQIWLGNSADAGLLFIVNDVLASWRAAAFYRSTARPIILTLLYSLVFSSFAIWISYASLETYRWNIDYQATHENSNTPSILLFTASAASIAANLLATGLIGYTTYKSNKLQASSGMKMRSSQVLVFLTESGAFYAVLQIVRLALSVSVVPSTPAYGSLDTAFAVFQSSTQFITAMYTPALIIIINYGYSIADQVVEGDLSATDAESGARVLRFLASRHIFREATPNVFVNNRTSTALCKAKSLKEIHDDPITQYDGLTPATLVGHASDEGLSSVPHMSAWLQAPDKFLGISPFAAAHKVDDMWAWFEQSGNEMRRNRFTGVMKTMNDASWKEDLFTDGEGTSVEWAAYPDTATVVDAGGSLGTVSLVLARKSPHLNLVIQDLPKVIETETKRFWEKENPEFVQKGKIQFQPHDFFTSNPVKEADVYFLRTITHDWDAPQAASILKHLRDAAKPSTKLILFDFIMPYACPDPDDKGTSTVPWPLLANLGLPVGGSVTGADMHMMNLFGAQERTVAEFAELGVLSGWKVEKIVPGLVGVIVYTPA</sequence>
<dbReference type="Gene3D" id="1.10.10.10">
    <property type="entry name" value="Winged helix-like DNA-binding domain superfamily/Winged helix DNA-binding domain"/>
    <property type="match status" value="1"/>
</dbReference>
<protein>
    <submittedName>
        <fullName evidence="6">O-methyltransferase-domain-containing protein</fullName>
    </submittedName>
</protein>
<gene>
    <name evidence="6" type="ORF">BDV98DRAFT_608415</name>
</gene>
<dbReference type="GO" id="GO:0008171">
    <property type="term" value="F:O-methyltransferase activity"/>
    <property type="evidence" value="ECO:0007669"/>
    <property type="project" value="InterPro"/>
</dbReference>
<evidence type="ECO:0000256" key="2">
    <source>
        <dbReference type="ARBA" id="ARBA00022679"/>
    </source>
</evidence>
<feature type="transmembrane region" description="Helical" evidence="4">
    <location>
        <begin position="161"/>
        <end position="184"/>
    </location>
</feature>
<dbReference type="InterPro" id="IPR029063">
    <property type="entry name" value="SAM-dependent_MTases_sf"/>
</dbReference>
<evidence type="ECO:0000256" key="1">
    <source>
        <dbReference type="ARBA" id="ARBA00022603"/>
    </source>
</evidence>
<feature type="transmembrane region" description="Helical" evidence="4">
    <location>
        <begin position="71"/>
        <end position="94"/>
    </location>
</feature>
<dbReference type="GO" id="GO:0032259">
    <property type="term" value="P:methylation"/>
    <property type="evidence" value="ECO:0007669"/>
    <property type="project" value="UniProtKB-KW"/>
</dbReference>
<dbReference type="PANTHER" id="PTHR43712">
    <property type="entry name" value="PUTATIVE (AFU_ORTHOLOGUE AFUA_4G14580)-RELATED"/>
    <property type="match status" value="1"/>
</dbReference>
<keyword evidence="2 6" id="KW-0808">Transferase</keyword>
<dbReference type="InterPro" id="IPR036388">
    <property type="entry name" value="WH-like_DNA-bd_sf"/>
</dbReference>
<feature type="transmembrane region" description="Helical" evidence="4">
    <location>
        <begin position="248"/>
        <end position="269"/>
    </location>
</feature>
<dbReference type="InterPro" id="IPR001077">
    <property type="entry name" value="COMT_C"/>
</dbReference>
<dbReference type="Proteomes" id="UP000305067">
    <property type="component" value="Unassembled WGS sequence"/>
</dbReference>
<dbReference type="SUPFAM" id="SSF53335">
    <property type="entry name" value="S-adenosyl-L-methionine-dependent methyltransferases"/>
    <property type="match status" value="1"/>
</dbReference>
<name>A0A5C3Q5E8_9AGAR</name>
<dbReference type="PANTHER" id="PTHR43712:SF2">
    <property type="entry name" value="O-METHYLTRANSFERASE CICE"/>
    <property type="match status" value="1"/>
</dbReference>
<evidence type="ECO:0000259" key="5">
    <source>
        <dbReference type="Pfam" id="PF00891"/>
    </source>
</evidence>
<dbReference type="OrthoDB" id="2410195at2759"/>
<dbReference type="PROSITE" id="PS51683">
    <property type="entry name" value="SAM_OMT_II"/>
    <property type="match status" value="1"/>
</dbReference>
<organism evidence="6 7">
    <name type="scientific">Pterulicium gracile</name>
    <dbReference type="NCBI Taxonomy" id="1884261"/>
    <lineage>
        <taxon>Eukaryota</taxon>
        <taxon>Fungi</taxon>
        <taxon>Dikarya</taxon>
        <taxon>Basidiomycota</taxon>
        <taxon>Agaricomycotina</taxon>
        <taxon>Agaricomycetes</taxon>
        <taxon>Agaricomycetidae</taxon>
        <taxon>Agaricales</taxon>
        <taxon>Pleurotineae</taxon>
        <taxon>Pterulaceae</taxon>
        <taxon>Pterulicium</taxon>
    </lineage>
</organism>
<feature type="domain" description="O-methyltransferase C-terminal" evidence="5">
    <location>
        <begin position="477"/>
        <end position="645"/>
    </location>
</feature>
<feature type="transmembrane region" description="Helical" evidence="4">
    <location>
        <begin position="204"/>
        <end position="227"/>
    </location>
</feature>
<dbReference type="Gene3D" id="3.40.50.150">
    <property type="entry name" value="Vaccinia Virus protein VP39"/>
    <property type="match status" value="1"/>
</dbReference>
<evidence type="ECO:0000313" key="7">
    <source>
        <dbReference type="Proteomes" id="UP000305067"/>
    </source>
</evidence>
<feature type="transmembrane region" description="Helical" evidence="4">
    <location>
        <begin position="128"/>
        <end position="149"/>
    </location>
</feature>
<keyword evidence="4" id="KW-0812">Transmembrane</keyword>
<keyword evidence="4" id="KW-1133">Transmembrane helix</keyword>
<evidence type="ECO:0000313" key="6">
    <source>
        <dbReference type="EMBL" id="TFK96229.1"/>
    </source>
</evidence>
<feature type="transmembrane region" description="Helical" evidence="4">
    <location>
        <begin position="42"/>
        <end position="59"/>
    </location>
</feature>
<keyword evidence="3" id="KW-0949">S-adenosyl-L-methionine</keyword>
<evidence type="ECO:0000256" key="3">
    <source>
        <dbReference type="ARBA" id="ARBA00022691"/>
    </source>
</evidence>
<proteinExistence type="predicted"/>
<dbReference type="Pfam" id="PF00891">
    <property type="entry name" value="Methyltransf_2"/>
    <property type="match status" value="1"/>
</dbReference>
<dbReference type="EMBL" id="ML178864">
    <property type="protein sequence ID" value="TFK96229.1"/>
    <property type="molecule type" value="Genomic_DNA"/>
</dbReference>
<evidence type="ECO:0000256" key="4">
    <source>
        <dbReference type="SAM" id="Phobius"/>
    </source>
</evidence>
<keyword evidence="4" id="KW-0472">Membrane</keyword>
<dbReference type="AlphaFoldDB" id="A0A5C3Q5E8"/>
<accession>A0A5C3Q5E8</accession>
<keyword evidence="1 6" id="KW-0489">Methyltransferase</keyword>
<keyword evidence="7" id="KW-1185">Reference proteome</keyword>
<dbReference type="InterPro" id="IPR016461">
    <property type="entry name" value="COMT-like"/>
</dbReference>